<reference evidence="2" key="2">
    <citation type="journal article" date="2015" name="J. Proteomics">
        <title>Sexual differences in the sialomes of the zebra tick, Rhipicephalus pulchellus.</title>
        <authorList>
            <person name="Tan A.W."/>
            <person name="Francischetti I.M."/>
            <person name="Slovak M."/>
            <person name="Kini R.M."/>
            <person name="Ribeiro J.M."/>
        </authorList>
    </citation>
    <scope>NUCLEOTIDE SEQUENCE</scope>
    <source>
        <tissue evidence="2">Salivary gland</tissue>
    </source>
</reference>
<keyword evidence="1" id="KW-0472">Membrane</keyword>
<keyword evidence="1" id="KW-0812">Transmembrane</keyword>
<protein>
    <submittedName>
        <fullName evidence="2">Uncharacterized protein</fullName>
    </submittedName>
</protein>
<proteinExistence type="evidence at transcript level"/>
<evidence type="ECO:0000313" key="2">
    <source>
        <dbReference type="EMBL" id="JAA64916.1"/>
    </source>
</evidence>
<sequence>METFICDAVAPSSLLPLTYLLLTLVQLFPPSALHDYAMHHPLSLLMLYNTMHDYAMHHHLSSSSVLFPAPLLFHTTHNYAIHVFACMTLYTAILYPLFLTPHITMPCFTVSFCLLPPAHFPLQYACVPYMVLPMYT</sequence>
<feature type="transmembrane region" description="Helical" evidence="1">
    <location>
        <begin position="54"/>
        <end position="73"/>
    </location>
</feature>
<dbReference type="AlphaFoldDB" id="L7ML17"/>
<dbReference type="EMBL" id="GACK01000118">
    <property type="protein sequence ID" value="JAA64916.1"/>
    <property type="molecule type" value="mRNA"/>
</dbReference>
<accession>L7ML17</accession>
<feature type="non-terminal residue" evidence="2">
    <location>
        <position position="136"/>
    </location>
</feature>
<keyword evidence="1" id="KW-1133">Transmembrane helix</keyword>
<feature type="transmembrane region" description="Helical" evidence="1">
    <location>
        <begin position="79"/>
        <end position="98"/>
    </location>
</feature>
<evidence type="ECO:0000256" key="1">
    <source>
        <dbReference type="SAM" id="Phobius"/>
    </source>
</evidence>
<organism evidence="2">
    <name type="scientific">Rhipicephalus pulchellus</name>
    <name type="common">Yellow backed tick</name>
    <name type="synonym">Dermacentor pulchellus</name>
    <dbReference type="NCBI Taxonomy" id="72859"/>
    <lineage>
        <taxon>Eukaryota</taxon>
        <taxon>Metazoa</taxon>
        <taxon>Ecdysozoa</taxon>
        <taxon>Arthropoda</taxon>
        <taxon>Chelicerata</taxon>
        <taxon>Arachnida</taxon>
        <taxon>Acari</taxon>
        <taxon>Parasitiformes</taxon>
        <taxon>Ixodida</taxon>
        <taxon>Ixodoidea</taxon>
        <taxon>Ixodidae</taxon>
        <taxon>Rhipicephalinae</taxon>
        <taxon>Rhipicephalus</taxon>
        <taxon>Rhipicephalus</taxon>
    </lineage>
</organism>
<feature type="transmembrane region" description="Helical" evidence="1">
    <location>
        <begin position="14"/>
        <end position="33"/>
    </location>
</feature>
<reference evidence="2" key="1">
    <citation type="submission" date="2012-11" db="EMBL/GenBank/DDBJ databases">
        <authorList>
            <person name="Lucero-Rivera Y.E."/>
            <person name="Tovar-Ramirez D."/>
        </authorList>
    </citation>
    <scope>NUCLEOTIDE SEQUENCE</scope>
    <source>
        <tissue evidence="2">Salivary gland</tissue>
    </source>
</reference>
<name>L7ML17_RHIPC</name>